<organism evidence="1 2">
    <name type="scientific">Pseudomonas aeruginosa</name>
    <dbReference type="NCBI Taxonomy" id="287"/>
    <lineage>
        <taxon>Bacteria</taxon>
        <taxon>Pseudomonadati</taxon>
        <taxon>Pseudomonadota</taxon>
        <taxon>Gammaproteobacteria</taxon>
        <taxon>Pseudomonadales</taxon>
        <taxon>Pseudomonadaceae</taxon>
        <taxon>Pseudomonas</taxon>
    </lineage>
</organism>
<protein>
    <recommendedName>
        <fullName evidence="3">IS110 family transposase</fullName>
    </recommendedName>
</protein>
<gene>
    <name evidence="1" type="ORF">CAZ10_39130</name>
</gene>
<feature type="non-terminal residue" evidence="1">
    <location>
        <position position="60"/>
    </location>
</feature>
<evidence type="ECO:0008006" key="3">
    <source>
        <dbReference type="Google" id="ProtNLM"/>
    </source>
</evidence>
<dbReference type="AlphaFoldDB" id="A0A241XDU1"/>
<evidence type="ECO:0000313" key="2">
    <source>
        <dbReference type="Proteomes" id="UP000194857"/>
    </source>
</evidence>
<name>A0A241XDU1_PSEAI</name>
<evidence type="ECO:0000313" key="1">
    <source>
        <dbReference type="EMBL" id="OTI44459.1"/>
    </source>
</evidence>
<dbReference type="Proteomes" id="UP000194857">
    <property type="component" value="Unassembled WGS sequence"/>
</dbReference>
<accession>A0A241XDU1</accession>
<comment type="caution">
    <text evidence="1">The sequence shown here is derived from an EMBL/GenBank/DDBJ whole genome shotgun (WGS) entry which is preliminary data.</text>
</comment>
<proteinExistence type="predicted"/>
<reference evidence="1 2" key="1">
    <citation type="submission" date="2017-05" db="EMBL/GenBank/DDBJ databases">
        <authorList>
            <person name="Song R."/>
            <person name="Chenine A.L."/>
            <person name="Ruprecht R.M."/>
        </authorList>
    </citation>
    <scope>NUCLEOTIDE SEQUENCE [LARGE SCALE GENOMIC DNA]</scope>
    <source>
        <strain evidence="1 2">S567_C10_BS</strain>
    </source>
</reference>
<dbReference type="EMBL" id="NFFZ01000168">
    <property type="protein sequence ID" value="OTI44459.1"/>
    <property type="molecule type" value="Genomic_DNA"/>
</dbReference>
<sequence>MQSITAGVDLAKQVFAICLMDDAGHVTGRRELRRDGFHQWLAEQPEGMIVAMEACSSAHY</sequence>